<proteinExistence type="predicted"/>
<feature type="domain" description="DUF1858" evidence="1">
    <location>
        <begin position="6"/>
        <end position="62"/>
    </location>
</feature>
<evidence type="ECO:0000259" key="1">
    <source>
        <dbReference type="Pfam" id="PF08984"/>
    </source>
</evidence>
<evidence type="ECO:0000313" key="4">
    <source>
        <dbReference type="Proteomes" id="UP000315377"/>
    </source>
</evidence>
<evidence type="ECO:0000313" key="5">
    <source>
        <dbReference type="Proteomes" id="UP001209276"/>
    </source>
</evidence>
<dbReference type="InterPro" id="IPR015077">
    <property type="entry name" value="DUF1858"/>
</dbReference>
<dbReference type="EMBL" id="JAMDMM010000036">
    <property type="protein sequence ID" value="MCY9609175.1"/>
    <property type="molecule type" value="Genomic_DNA"/>
</dbReference>
<dbReference type="Gene3D" id="1.10.3910.10">
    <property type="entry name" value="SP0561-like"/>
    <property type="match status" value="1"/>
</dbReference>
<dbReference type="AlphaFoldDB" id="A0AAP9DV52"/>
<dbReference type="Proteomes" id="UP001209276">
    <property type="component" value="Unassembled WGS sequence"/>
</dbReference>
<dbReference type="Pfam" id="PF08984">
    <property type="entry name" value="DUF1858"/>
    <property type="match status" value="1"/>
</dbReference>
<organism evidence="3 4">
    <name type="scientific">Paenibacillus thiaminolyticus</name>
    <name type="common">Bacillus thiaminolyticus</name>
    <dbReference type="NCBI Taxonomy" id="49283"/>
    <lineage>
        <taxon>Bacteria</taxon>
        <taxon>Bacillati</taxon>
        <taxon>Bacillota</taxon>
        <taxon>Bacilli</taxon>
        <taxon>Bacillales</taxon>
        <taxon>Paenibacillaceae</taxon>
        <taxon>Paenibacillus</taxon>
    </lineage>
</organism>
<evidence type="ECO:0000313" key="2">
    <source>
        <dbReference type="EMBL" id="MCY9609175.1"/>
    </source>
</evidence>
<dbReference type="RefSeq" id="WP_087440206.1">
    <property type="nucleotide sequence ID" value="NZ_CABMNB010000003.1"/>
</dbReference>
<dbReference type="InterPro" id="IPR038062">
    <property type="entry name" value="ScdA-like_N_sf"/>
</dbReference>
<dbReference type="EMBL" id="CP041405">
    <property type="protein sequence ID" value="QDM44535.1"/>
    <property type="molecule type" value="Genomic_DNA"/>
</dbReference>
<reference evidence="3 4" key="1">
    <citation type="submission" date="2019-07" db="EMBL/GenBank/DDBJ databases">
        <title>Paenibacillus thiaminolyticus NRRL B-4156.</title>
        <authorList>
            <person name="Hehnly C."/>
            <person name="Zhang L."/>
        </authorList>
    </citation>
    <scope>NUCLEOTIDE SEQUENCE [LARGE SCALE GENOMIC DNA]</scope>
    <source>
        <strain evidence="3 4">NRRL B-4156</strain>
    </source>
</reference>
<reference evidence="2 5" key="2">
    <citation type="submission" date="2022-05" db="EMBL/GenBank/DDBJ databases">
        <title>Genome Sequencing of Bee-Associated Microbes.</title>
        <authorList>
            <person name="Dunlap C."/>
        </authorList>
    </citation>
    <scope>NUCLEOTIDE SEQUENCE [LARGE SCALE GENOMIC DNA]</scope>
    <source>
        <strain evidence="2 5">NRRL B-14613</strain>
    </source>
</reference>
<dbReference type="Proteomes" id="UP000315377">
    <property type="component" value="Chromosome"/>
</dbReference>
<accession>A0AAP9DV52</accession>
<dbReference type="SUPFAM" id="SSF140683">
    <property type="entry name" value="SP0561-like"/>
    <property type="match status" value="1"/>
</dbReference>
<keyword evidence="5" id="KW-1185">Reference proteome</keyword>
<sequence length="82" mass="9096">MNKTLDLTKTVFDLCASDPEVILIMQSLGFEQIANPALLNTAGRIMTIPRGAKARGIDMDVIMDTFEREGYHVIGKEGNRNE</sequence>
<name>A0AAP9DV52_PANTH</name>
<protein>
    <submittedName>
        <fullName evidence="3">DUF1858 domain-containing protein</fullName>
    </submittedName>
</protein>
<evidence type="ECO:0000313" key="3">
    <source>
        <dbReference type="EMBL" id="QDM44535.1"/>
    </source>
</evidence>
<gene>
    <name evidence="3" type="ORF">FLT43_14510</name>
    <name evidence="2" type="ORF">M5W83_18685</name>
</gene>
<dbReference type="GeneID" id="76997174"/>